<dbReference type="EMBL" id="UAQP01000005">
    <property type="protein sequence ID" value="SPU53499.1"/>
    <property type="molecule type" value="Genomic_DNA"/>
</dbReference>
<name>A0A2X1BBS0_BREVE</name>
<dbReference type="RefSeq" id="WP_181669140.1">
    <property type="nucleotide sequence ID" value="NZ_UAQP01000005.1"/>
</dbReference>
<reference evidence="2 3" key="1">
    <citation type="submission" date="2018-06" db="EMBL/GenBank/DDBJ databases">
        <authorList>
            <consortium name="Pathogen Informatics"/>
            <person name="Doyle S."/>
        </authorList>
    </citation>
    <scope>NUCLEOTIDE SEQUENCE [LARGE SCALE GENOMIC DNA]</scope>
    <source>
        <strain evidence="2 3">NCTC11166</strain>
    </source>
</reference>
<organism evidence="2 3">
    <name type="scientific">Brevundimonas vesicularis</name>
    <name type="common">Pseudomonas vesicularis</name>
    <dbReference type="NCBI Taxonomy" id="41276"/>
    <lineage>
        <taxon>Bacteria</taxon>
        <taxon>Pseudomonadati</taxon>
        <taxon>Pseudomonadota</taxon>
        <taxon>Alphaproteobacteria</taxon>
        <taxon>Caulobacterales</taxon>
        <taxon>Caulobacteraceae</taxon>
        <taxon>Brevundimonas</taxon>
    </lineage>
</organism>
<accession>A0A2X1BBS0</accession>
<sequence>MQLAMTWSMTTWAKLVLAATLVVAAFFVVPVADAATCMPELPAAHASVDHDPSQGDHTGSAENGICAHGHCHHTASARAEAGDDLPLQVYSRPVHAFPVSEVRASIAPDGLIRPPRA</sequence>
<proteinExistence type="predicted"/>
<keyword evidence="1" id="KW-0732">Signal</keyword>
<evidence type="ECO:0000313" key="2">
    <source>
        <dbReference type="EMBL" id="SPU53499.1"/>
    </source>
</evidence>
<feature type="chain" id="PRO_5015866360" description="DUF2946 domain-containing protein" evidence="1">
    <location>
        <begin position="35"/>
        <end position="117"/>
    </location>
</feature>
<feature type="signal peptide" evidence="1">
    <location>
        <begin position="1"/>
        <end position="34"/>
    </location>
</feature>
<evidence type="ECO:0000256" key="1">
    <source>
        <dbReference type="SAM" id="SignalP"/>
    </source>
</evidence>
<protein>
    <recommendedName>
        <fullName evidence="4">DUF2946 domain-containing protein</fullName>
    </recommendedName>
</protein>
<dbReference type="Proteomes" id="UP000251186">
    <property type="component" value="Unassembled WGS sequence"/>
</dbReference>
<gene>
    <name evidence="2" type="ORF">NCTC11166_01570</name>
</gene>
<dbReference type="AlphaFoldDB" id="A0A2X1BBS0"/>
<evidence type="ECO:0000313" key="3">
    <source>
        <dbReference type="Proteomes" id="UP000251186"/>
    </source>
</evidence>
<evidence type="ECO:0008006" key="4">
    <source>
        <dbReference type="Google" id="ProtNLM"/>
    </source>
</evidence>